<reference evidence="1" key="1">
    <citation type="submission" date="2014-03" db="EMBL/GenBank/DDBJ databases">
        <title>The sialotranscriptome of Amblyomma triste, Amblyomma parvum and Amblyomma cajennense ticks, uncovered by 454-based RNA-seq.</title>
        <authorList>
            <person name="Garcia G.R."/>
            <person name="Gardinassi L.G."/>
            <person name="Ribeiro J.M."/>
            <person name="Anatriello E."/>
            <person name="Ferreira B.R."/>
            <person name="Moreira H.N."/>
            <person name="Mafra C."/>
            <person name="Olegario M.M."/>
            <person name="Szabo P.J."/>
            <person name="Miranda-Santos I.K."/>
            <person name="Maruyama S.R."/>
        </authorList>
    </citation>
    <scope>NUCLEOTIDE SEQUENCE</scope>
    <source>
        <strain evidence="1">Mato Grasso do Sul</strain>
        <tissue evidence="1">Salivary glands</tissue>
    </source>
</reference>
<feature type="non-terminal residue" evidence="1">
    <location>
        <position position="125"/>
    </location>
</feature>
<protein>
    <submittedName>
        <fullName evidence="1">Uncharacterized protein</fullName>
    </submittedName>
</protein>
<accession>A0A023G9Z2</accession>
<proteinExistence type="evidence at transcript level"/>
<organism evidence="1">
    <name type="scientific">Amblyomma triste</name>
    <name type="common">Neotropical tick</name>
    <dbReference type="NCBI Taxonomy" id="251400"/>
    <lineage>
        <taxon>Eukaryota</taxon>
        <taxon>Metazoa</taxon>
        <taxon>Ecdysozoa</taxon>
        <taxon>Arthropoda</taxon>
        <taxon>Chelicerata</taxon>
        <taxon>Arachnida</taxon>
        <taxon>Acari</taxon>
        <taxon>Parasitiformes</taxon>
        <taxon>Ixodida</taxon>
        <taxon>Ixodoidea</taxon>
        <taxon>Ixodidae</taxon>
        <taxon>Amblyomminae</taxon>
        <taxon>Amblyomma</taxon>
    </lineage>
</organism>
<name>A0A023G9Z2_AMBTT</name>
<dbReference type="EMBL" id="GBBM01005918">
    <property type="protein sequence ID" value="JAC29500.1"/>
    <property type="molecule type" value="mRNA"/>
</dbReference>
<sequence length="125" mass="13525">MAELYVQQNHAGTEVAAQVFLCNAVRRVISGELFICGSQVNFAALDEGCVTFLNEMLNAVIPTLDEQEMAFLRNFVGYVSNASADVGKALSCSGVLRKCFPSEQVIPPAEVPPKIPLEKVSFAEN</sequence>
<evidence type="ECO:0000313" key="1">
    <source>
        <dbReference type="EMBL" id="JAC29500.1"/>
    </source>
</evidence>
<dbReference type="AlphaFoldDB" id="A0A023G9Z2"/>